<reference evidence="10" key="1">
    <citation type="submission" date="2021-02" db="EMBL/GenBank/DDBJ databases">
        <authorList>
            <person name="Nowell W R."/>
        </authorList>
    </citation>
    <scope>NUCLEOTIDE SEQUENCE</scope>
</reference>
<comment type="caution">
    <text evidence="10">The sequence shown here is derived from an EMBL/GenBank/DDBJ whole genome shotgun (WGS) entry which is preliminary data.</text>
</comment>
<keyword evidence="3 8" id="KW-1133">Transmembrane helix</keyword>
<evidence type="ECO:0000256" key="6">
    <source>
        <dbReference type="ARBA" id="ARBA00023170"/>
    </source>
</evidence>
<keyword evidence="7" id="KW-0807">Transducer</keyword>
<comment type="subcellular location">
    <subcellularLocation>
        <location evidence="1">Membrane</location>
        <topology evidence="1">Multi-pass membrane protein</topology>
    </subcellularLocation>
</comment>
<feature type="transmembrane region" description="Helical" evidence="8">
    <location>
        <begin position="130"/>
        <end position="153"/>
    </location>
</feature>
<dbReference type="InterPro" id="IPR017452">
    <property type="entry name" value="GPCR_Rhodpsn_7TM"/>
</dbReference>
<feature type="domain" description="G-protein coupled receptors family 1 profile" evidence="9">
    <location>
        <begin position="30"/>
        <end position="292"/>
    </location>
</feature>
<evidence type="ECO:0000256" key="5">
    <source>
        <dbReference type="ARBA" id="ARBA00023136"/>
    </source>
</evidence>
<name>A0A815MHI9_ADIRI</name>
<dbReference type="AlphaFoldDB" id="A0A815MHI9"/>
<feature type="transmembrane region" description="Helical" evidence="8">
    <location>
        <begin position="20"/>
        <end position="38"/>
    </location>
</feature>
<dbReference type="SUPFAM" id="SSF81321">
    <property type="entry name" value="Family A G protein-coupled receptor-like"/>
    <property type="match status" value="1"/>
</dbReference>
<evidence type="ECO:0000313" key="10">
    <source>
        <dbReference type="EMBL" id="CAF1423028.1"/>
    </source>
</evidence>
<dbReference type="Pfam" id="PF00001">
    <property type="entry name" value="7tm_1"/>
    <property type="match status" value="1"/>
</dbReference>
<feature type="transmembrane region" description="Helical" evidence="8">
    <location>
        <begin position="168"/>
        <end position="195"/>
    </location>
</feature>
<sequence>MSSLGSTFLLIQQQLTRCVYSSYLTFGIIGCILNIILLNRRPFRTMSCCVYFSVGSVPMLISLLFGTLPHLYALSGINPIITNVTFCRVRFYIVHSMTFMYRWLLAAACFDRYVLTSTNNRLRNLASVRIAYRVIVINSIIWLVLPIQILILFNVRDNKCGIVYDINAALYFSCYVLIFGCCLPITIMIICAMLIHRNLRLKRQRRLELSLHGHNGEQNAEKKRDQQVFAMLLLQAVVFIVTLTPWTILNFYNALTIYITNKSTDRVAIEQFIAYIAEIIIVFFPATSFYVYTMVSKAFRIELKKLFSHLLLIFKCKRHPNRIHALVNVG</sequence>
<feature type="transmembrane region" description="Helical" evidence="8">
    <location>
        <begin position="50"/>
        <end position="72"/>
    </location>
</feature>
<dbReference type="InterPro" id="IPR000276">
    <property type="entry name" value="GPCR_Rhodpsn"/>
</dbReference>
<feature type="transmembrane region" description="Helical" evidence="8">
    <location>
        <begin position="228"/>
        <end position="252"/>
    </location>
</feature>
<evidence type="ECO:0000256" key="7">
    <source>
        <dbReference type="ARBA" id="ARBA00023224"/>
    </source>
</evidence>
<accession>A0A815MHI9</accession>
<organism evidence="10 11">
    <name type="scientific">Adineta ricciae</name>
    <name type="common">Rotifer</name>
    <dbReference type="NCBI Taxonomy" id="249248"/>
    <lineage>
        <taxon>Eukaryota</taxon>
        <taxon>Metazoa</taxon>
        <taxon>Spiralia</taxon>
        <taxon>Gnathifera</taxon>
        <taxon>Rotifera</taxon>
        <taxon>Eurotatoria</taxon>
        <taxon>Bdelloidea</taxon>
        <taxon>Adinetida</taxon>
        <taxon>Adinetidae</taxon>
        <taxon>Adineta</taxon>
    </lineage>
</organism>
<evidence type="ECO:0000259" key="9">
    <source>
        <dbReference type="PROSITE" id="PS50262"/>
    </source>
</evidence>
<dbReference type="GO" id="GO:0005886">
    <property type="term" value="C:plasma membrane"/>
    <property type="evidence" value="ECO:0007669"/>
    <property type="project" value="TreeGrafter"/>
</dbReference>
<evidence type="ECO:0000256" key="2">
    <source>
        <dbReference type="ARBA" id="ARBA00022692"/>
    </source>
</evidence>
<dbReference type="EMBL" id="CAJNOJ010000375">
    <property type="protein sequence ID" value="CAF1423028.1"/>
    <property type="molecule type" value="Genomic_DNA"/>
</dbReference>
<dbReference type="PROSITE" id="PS50262">
    <property type="entry name" value="G_PROTEIN_RECEP_F1_2"/>
    <property type="match status" value="1"/>
</dbReference>
<dbReference type="PANTHER" id="PTHR24243:SF233">
    <property type="entry name" value="THYROTROPIN-RELEASING HORMONE RECEPTOR"/>
    <property type="match status" value="1"/>
</dbReference>
<keyword evidence="6" id="KW-0675">Receptor</keyword>
<feature type="transmembrane region" description="Helical" evidence="8">
    <location>
        <begin position="92"/>
        <end position="110"/>
    </location>
</feature>
<feature type="transmembrane region" description="Helical" evidence="8">
    <location>
        <begin position="272"/>
        <end position="295"/>
    </location>
</feature>
<keyword evidence="5 8" id="KW-0472">Membrane</keyword>
<keyword evidence="4" id="KW-0297">G-protein coupled receptor</keyword>
<proteinExistence type="predicted"/>
<dbReference type="Gene3D" id="1.20.1070.10">
    <property type="entry name" value="Rhodopsin 7-helix transmembrane proteins"/>
    <property type="match status" value="1"/>
</dbReference>
<dbReference type="GO" id="GO:0004930">
    <property type="term" value="F:G protein-coupled receptor activity"/>
    <property type="evidence" value="ECO:0007669"/>
    <property type="project" value="UniProtKB-KW"/>
</dbReference>
<evidence type="ECO:0000256" key="3">
    <source>
        <dbReference type="ARBA" id="ARBA00022989"/>
    </source>
</evidence>
<evidence type="ECO:0000256" key="1">
    <source>
        <dbReference type="ARBA" id="ARBA00004141"/>
    </source>
</evidence>
<evidence type="ECO:0000256" key="8">
    <source>
        <dbReference type="SAM" id="Phobius"/>
    </source>
</evidence>
<evidence type="ECO:0000313" key="11">
    <source>
        <dbReference type="Proteomes" id="UP000663852"/>
    </source>
</evidence>
<evidence type="ECO:0000256" key="4">
    <source>
        <dbReference type="ARBA" id="ARBA00023040"/>
    </source>
</evidence>
<dbReference type="Proteomes" id="UP000663852">
    <property type="component" value="Unassembled WGS sequence"/>
</dbReference>
<dbReference type="PANTHER" id="PTHR24243">
    <property type="entry name" value="G-PROTEIN COUPLED RECEPTOR"/>
    <property type="match status" value="1"/>
</dbReference>
<gene>
    <name evidence="10" type="ORF">EDS130_LOCUS37632</name>
</gene>
<protein>
    <recommendedName>
        <fullName evidence="9">G-protein coupled receptors family 1 profile domain-containing protein</fullName>
    </recommendedName>
</protein>
<keyword evidence="2 8" id="KW-0812">Transmembrane</keyword>